<gene>
    <name evidence="2" type="ORF">WR25_18555</name>
</gene>
<dbReference type="EMBL" id="LIAE01006494">
    <property type="protein sequence ID" value="PAV88764.1"/>
    <property type="molecule type" value="Genomic_DNA"/>
</dbReference>
<feature type="transmembrane region" description="Helical" evidence="1">
    <location>
        <begin position="105"/>
        <end position="126"/>
    </location>
</feature>
<evidence type="ECO:0000313" key="3">
    <source>
        <dbReference type="Proteomes" id="UP000218231"/>
    </source>
</evidence>
<proteinExistence type="predicted"/>
<reference evidence="2 3" key="1">
    <citation type="journal article" date="2017" name="Curr. Biol.">
        <title>Genome architecture and evolution of a unichromosomal asexual nematode.</title>
        <authorList>
            <person name="Fradin H."/>
            <person name="Zegar C."/>
            <person name="Gutwein M."/>
            <person name="Lucas J."/>
            <person name="Kovtun M."/>
            <person name="Corcoran D."/>
            <person name="Baugh L.R."/>
            <person name="Kiontke K."/>
            <person name="Gunsalus K."/>
            <person name="Fitch D.H."/>
            <person name="Piano F."/>
        </authorList>
    </citation>
    <scope>NUCLEOTIDE SEQUENCE [LARGE SCALE GENOMIC DNA]</scope>
    <source>
        <strain evidence="2">PF1309</strain>
    </source>
</reference>
<keyword evidence="1" id="KW-1133">Transmembrane helix</keyword>
<keyword evidence="3" id="KW-1185">Reference proteome</keyword>
<keyword evidence="1" id="KW-0812">Transmembrane</keyword>
<evidence type="ECO:0000313" key="2">
    <source>
        <dbReference type="EMBL" id="PAV88764.1"/>
    </source>
</evidence>
<evidence type="ECO:0008006" key="4">
    <source>
        <dbReference type="Google" id="ProtNLM"/>
    </source>
</evidence>
<keyword evidence="1" id="KW-0472">Membrane</keyword>
<sequence length="240" mass="28161">MEEEPQPTFSLWTPISFDEAESPNDERRIRLKKRPNQMYYLENRIRHGKGGFSPKKGVCRLKVTPIDLLTTTDITVKHRAQSLPVYFYCPRYCCGLDCCELNGSFLAATLGTFAAVLVILSIVCNLECTRSRMRNVWRRITRHKRKVRRINARRMRYGEAMLDSSDFVKKISTRNVVEKPEKKRYSVCETSHHKAKIHRRELARYSTTRKNECRKLMSMPISGEMHKEIGPRDKETSIFR</sequence>
<accession>A0A2A2LRA4</accession>
<name>A0A2A2LRA4_9BILA</name>
<dbReference type="AlphaFoldDB" id="A0A2A2LRA4"/>
<dbReference type="Proteomes" id="UP000218231">
    <property type="component" value="Unassembled WGS sequence"/>
</dbReference>
<protein>
    <recommendedName>
        <fullName evidence="4">CX domain-containing protein</fullName>
    </recommendedName>
</protein>
<organism evidence="2 3">
    <name type="scientific">Diploscapter pachys</name>
    <dbReference type="NCBI Taxonomy" id="2018661"/>
    <lineage>
        <taxon>Eukaryota</taxon>
        <taxon>Metazoa</taxon>
        <taxon>Ecdysozoa</taxon>
        <taxon>Nematoda</taxon>
        <taxon>Chromadorea</taxon>
        <taxon>Rhabditida</taxon>
        <taxon>Rhabditina</taxon>
        <taxon>Rhabditomorpha</taxon>
        <taxon>Rhabditoidea</taxon>
        <taxon>Rhabditidae</taxon>
        <taxon>Diploscapter</taxon>
    </lineage>
</organism>
<comment type="caution">
    <text evidence="2">The sequence shown here is derived from an EMBL/GenBank/DDBJ whole genome shotgun (WGS) entry which is preliminary data.</text>
</comment>
<evidence type="ECO:0000256" key="1">
    <source>
        <dbReference type="SAM" id="Phobius"/>
    </source>
</evidence>